<sequence length="64" mass="7019">MTLGLMLSLDAWRVLTPVDTRLPPALMRWHLDGVNANDPPADKSVDLLVISTTPPTVVVLILRC</sequence>
<evidence type="ECO:0000313" key="1">
    <source>
        <dbReference type="EMBL" id="KAJ7102393.1"/>
    </source>
</evidence>
<evidence type="ECO:0000313" key="2">
    <source>
        <dbReference type="Proteomes" id="UP001222325"/>
    </source>
</evidence>
<accession>A0AAD6XX45</accession>
<gene>
    <name evidence="1" type="ORF">B0H15DRAFT_1017535</name>
</gene>
<organism evidence="1 2">
    <name type="scientific">Mycena belliarum</name>
    <dbReference type="NCBI Taxonomy" id="1033014"/>
    <lineage>
        <taxon>Eukaryota</taxon>
        <taxon>Fungi</taxon>
        <taxon>Dikarya</taxon>
        <taxon>Basidiomycota</taxon>
        <taxon>Agaricomycotina</taxon>
        <taxon>Agaricomycetes</taxon>
        <taxon>Agaricomycetidae</taxon>
        <taxon>Agaricales</taxon>
        <taxon>Marasmiineae</taxon>
        <taxon>Mycenaceae</taxon>
        <taxon>Mycena</taxon>
    </lineage>
</organism>
<dbReference type="AlphaFoldDB" id="A0AAD6XX45"/>
<dbReference type="Proteomes" id="UP001222325">
    <property type="component" value="Unassembled WGS sequence"/>
</dbReference>
<reference evidence="1" key="1">
    <citation type="submission" date="2023-03" db="EMBL/GenBank/DDBJ databases">
        <title>Massive genome expansion in bonnet fungi (Mycena s.s.) driven by repeated elements and novel gene families across ecological guilds.</title>
        <authorList>
            <consortium name="Lawrence Berkeley National Laboratory"/>
            <person name="Harder C.B."/>
            <person name="Miyauchi S."/>
            <person name="Viragh M."/>
            <person name="Kuo A."/>
            <person name="Thoen E."/>
            <person name="Andreopoulos B."/>
            <person name="Lu D."/>
            <person name="Skrede I."/>
            <person name="Drula E."/>
            <person name="Henrissat B."/>
            <person name="Morin E."/>
            <person name="Kohler A."/>
            <person name="Barry K."/>
            <person name="LaButti K."/>
            <person name="Morin E."/>
            <person name="Salamov A."/>
            <person name="Lipzen A."/>
            <person name="Mereny Z."/>
            <person name="Hegedus B."/>
            <person name="Baldrian P."/>
            <person name="Stursova M."/>
            <person name="Weitz H."/>
            <person name="Taylor A."/>
            <person name="Grigoriev I.V."/>
            <person name="Nagy L.G."/>
            <person name="Martin F."/>
            <person name="Kauserud H."/>
        </authorList>
    </citation>
    <scope>NUCLEOTIDE SEQUENCE</scope>
    <source>
        <strain evidence="1">CBHHK173m</strain>
    </source>
</reference>
<name>A0AAD6XX45_9AGAR</name>
<dbReference type="EMBL" id="JARJCN010000003">
    <property type="protein sequence ID" value="KAJ7102393.1"/>
    <property type="molecule type" value="Genomic_DNA"/>
</dbReference>
<protein>
    <submittedName>
        <fullName evidence="1">Uncharacterized protein</fullName>
    </submittedName>
</protein>
<comment type="caution">
    <text evidence="1">The sequence shown here is derived from an EMBL/GenBank/DDBJ whole genome shotgun (WGS) entry which is preliminary data.</text>
</comment>
<proteinExistence type="predicted"/>
<keyword evidence="2" id="KW-1185">Reference proteome</keyword>